<proteinExistence type="predicted"/>
<dbReference type="InterPro" id="IPR011008">
    <property type="entry name" value="Dimeric_a/b-barrel"/>
</dbReference>
<dbReference type="GO" id="GO:0043565">
    <property type="term" value="F:sequence-specific DNA binding"/>
    <property type="evidence" value="ECO:0007669"/>
    <property type="project" value="InterPro"/>
</dbReference>
<dbReference type="Gene3D" id="1.10.10.10">
    <property type="entry name" value="Winged helix-like DNA-binding domain superfamily/Winged helix DNA-binding domain"/>
    <property type="match status" value="2"/>
</dbReference>
<sequence length="353" mass="37920">MVDPVDAQILHSLQLSPRAPFRLISEIAGVSEQTVARRFQALRRRGVVRVVGLVDPAVHGRATWVARVTCRPDRVDAIAEALTRRPDVSHAHLASGGGEIICTLNAPIAEDRGPDLLPRRLQRSSGVLGVDMSLLLHPFRAPWAHWTGFGPPLSAEAVALLTEHEPGPEPLPGLSPGAPASPVLPVPSVPSVPPVPPKDEDQPLLAALAEDGRASHARLAQLTGWSTSRVARRMETLVEAGALYFDVDLLSQRLGWNLQATLWLRTAPAHLHQVGSALVRHPEVAFTGAVAGEHNLMCIVICTGTQDFYRYLTTSLAAITDIDAYTVSIRVRQLKQAASLINQGRLVAYSGGG</sequence>
<dbReference type="InterPro" id="IPR000485">
    <property type="entry name" value="AsnC-type_HTH_dom"/>
</dbReference>
<evidence type="ECO:0000256" key="2">
    <source>
        <dbReference type="ARBA" id="ARBA00023125"/>
    </source>
</evidence>
<dbReference type="Pfam" id="PF01037">
    <property type="entry name" value="AsnC_trans_reg"/>
    <property type="match status" value="1"/>
</dbReference>
<name>A0AAU3GYK4_9ACTN</name>
<dbReference type="GO" id="GO:0043200">
    <property type="term" value="P:response to amino acid"/>
    <property type="evidence" value="ECO:0007669"/>
    <property type="project" value="TreeGrafter"/>
</dbReference>
<evidence type="ECO:0000256" key="3">
    <source>
        <dbReference type="ARBA" id="ARBA00023163"/>
    </source>
</evidence>
<dbReference type="SUPFAM" id="SSF54909">
    <property type="entry name" value="Dimeric alpha+beta barrel"/>
    <property type="match status" value="1"/>
</dbReference>
<evidence type="ECO:0000256" key="4">
    <source>
        <dbReference type="SAM" id="MobiDB-lite"/>
    </source>
</evidence>
<keyword evidence="2" id="KW-0238">DNA-binding</keyword>
<reference evidence="6" key="1">
    <citation type="submission" date="2022-10" db="EMBL/GenBank/DDBJ databases">
        <title>The complete genomes of actinobacterial strains from the NBC collection.</title>
        <authorList>
            <person name="Joergensen T.S."/>
            <person name="Alvarez Arevalo M."/>
            <person name="Sterndorff E.B."/>
            <person name="Faurdal D."/>
            <person name="Vuksanovic O."/>
            <person name="Mourched A.-S."/>
            <person name="Charusanti P."/>
            <person name="Shaw S."/>
            <person name="Blin K."/>
            <person name="Weber T."/>
        </authorList>
    </citation>
    <scope>NUCLEOTIDE SEQUENCE</scope>
    <source>
        <strain evidence="6">NBC_01401</strain>
    </source>
</reference>
<evidence type="ECO:0000313" key="6">
    <source>
        <dbReference type="EMBL" id="WTY97270.1"/>
    </source>
</evidence>
<evidence type="ECO:0000259" key="5">
    <source>
        <dbReference type="PROSITE" id="PS50956"/>
    </source>
</evidence>
<dbReference type="Pfam" id="PF13404">
    <property type="entry name" value="HTH_AsnC-type"/>
    <property type="match status" value="2"/>
</dbReference>
<gene>
    <name evidence="6" type="ORF">OG626_21395</name>
</gene>
<dbReference type="PANTHER" id="PTHR30154:SF34">
    <property type="entry name" value="TRANSCRIPTIONAL REGULATOR AZLB"/>
    <property type="match status" value="1"/>
</dbReference>
<dbReference type="Gene3D" id="3.30.70.920">
    <property type="match status" value="1"/>
</dbReference>
<dbReference type="EMBL" id="CP109535">
    <property type="protein sequence ID" value="WTY97270.1"/>
    <property type="molecule type" value="Genomic_DNA"/>
</dbReference>
<dbReference type="PRINTS" id="PR00033">
    <property type="entry name" value="HTHASNC"/>
</dbReference>
<dbReference type="SUPFAM" id="SSF46785">
    <property type="entry name" value="Winged helix' DNA-binding domain"/>
    <property type="match status" value="2"/>
</dbReference>
<feature type="compositionally biased region" description="Pro residues" evidence="4">
    <location>
        <begin position="182"/>
        <end position="196"/>
    </location>
</feature>
<dbReference type="PROSITE" id="PS50956">
    <property type="entry name" value="HTH_ASNC_2"/>
    <property type="match status" value="1"/>
</dbReference>
<dbReference type="AlphaFoldDB" id="A0AAU3GYK4"/>
<organism evidence="6">
    <name type="scientific">Streptomyces sp. NBC_01401</name>
    <dbReference type="NCBI Taxonomy" id="2903854"/>
    <lineage>
        <taxon>Bacteria</taxon>
        <taxon>Bacillati</taxon>
        <taxon>Actinomycetota</taxon>
        <taxon>Actinomycetes</taxon>
        <taxon>Kitasatosporales</taxon>
        <taxon>Streptomycetaceae</taxon>
        <taxon>Streptomyces</taxon>
    </lineage>
</organism>
<feature type="region of interest" description="Disordered" evidence="4">
    <location>
        <begin position="164"/>
        <end position="201"/>
    </location>
</feature>
<dbReference type="PANTHER" id="PTHR30154">
    <property type="entry name" value="LEUCINE-RESPONSIVE REGULATORY PROTEIN"/>
    <property type="match status" value="1"/>
</dbReference>
<protein>
    <submittedName>
        <fullName evidence="6">AsnC family transcriptional regulator</fullName>
    </submittedName>
</protein>
<evidence type="ECO:0000256" key="1">
    <source>
        <dbReference type="ARBA" id="ARBA00023015"/>
    </source>
</evidence>
<feature type="domain" description="HTH asnC-type" evidence="5">
    <location>
        <begin position="2"/>
        <end position="62"/>
    </location>
</feature>
<dbReference type="GO" id="GO:0005829">
    <property type="term" value="C:cytosol"/>
    <property type="evidence" value="ECO:0007669"/>
    <property type="project" value="TreeGrafter"/>
</dbReference>
<dbReference type="InterPro" id="IPR036388">
    <property type="entry name" value="WH-like_DNA-bd_sf"/>
</dbReference>
<dbReference type="SMART" id="SM00344">
    <property type="entry name" value="HTH_ASNC"/>
    <property type="match status" value="2"/>
</dbReference>
<keyword evidence="3" id="KW-0804">Transcription</keyword>
<dbReference type="InterPro" id="IPR019888">
    <property type="entry name" value="Tscrpt_reg_AsnC-like"/>
</dbReference>
<dbReference type="InterPro" id="IPR019887">
    <property type="entry name" value="Tscrpt_reg_AsnC/Lrp_C"/>
</dbReference>
<keyword evidence="1" id="KW-0805">Transcription regulation</keyword>
<dbReference type="InterPro" id="IPR036390">
    <property type="entry name" value="WH_DNA-bd_sf"/>
</dbReference>
<accession>A0AAU3GYK4</accession>